<dbReference type="FunFam" id="3.60.15.10:FF:000014">
    <property type="entry name" value="Zinc phosphodiesterase ELAC protein 2"/>
    <property type="match status" value="1"/>
</dbReference>
<dbReference type="EMBL" id="CAXKWB010028855">
    <property type="protein sequence ID" value="CAL4134523.1"/>
    <property type="molecule type" value="Genomic_DNA"/>
</dbReference>
<evidence type="ECO:0000256" key="24">
    <source>
        <dbReference type="SAM" id="MobiDB-lite"/>
    </source>
</evidence>
<evidence type="ECO:0000256" key="13">
    <source>
        <dbReference type="ARBA" id="ARBA00022801"/>
    </source>
</evidence>
<dbReference type="PANTHER" id="PTHR12553">
    <property type="entry name" value="ZINC PHOSPHODIESTERASE ELAC PROTEIN 2"/>
    <property type="match status" value="1"/>
</dbReference>
<evidence type="ECO:0000256" key="18">
    <source>
        <dbReference type="ARBA" id="ARBA00030689"/>
    </source>
</evidence>
<dbReference type="GO" id="GO:0046872">
    <property type="term" value="F:metal ion binding"/>
    <property type="evidence" value="ECO:0007669"/>
    <property type="project" value="UniProtKB-KW"/>
</dbReference>
<evidence type="ECO:0000256" key="10">
    <source>
        <dbReference type="ARBA" id="ARBA00022722"/>
    </source>
</evidence>
<reference evidence="25 26" key="1">
    <citation type="submission" date="2024-05" db="EMBL/GenBank/DDBJ databases">
        <authorList>
            <person name="Wallberg A."/>
        </authorList>
    </citation>
    <scope>NUCLEOTIDE SEQUENCE [LARGE SCALE GENOMIC DNA]</scope>
</reference>
<evidence type="ECO:0000313" key="26">
    <source>
        <dbReference type="Proteomes" id="UP001497623"/>
    </source>
</evidence>
<evidence type="ECO:0000256" key="12">
    <source>
        <dbReference type="ARBA" id="ARBA00022759"/>
    </source>
</evidence>
<comment type="function">
    <text evidence="22">Zinc phosphodiesterase, which displays mitochondrial tRNA 3'-processing endonuclease activity. Involved in tRNA maturation, by removing a 3'-trailer from precursor tRNA. Associates with mitochondrial DNA complexes at the nucleoids to initiate RNA processing and ribosome assembly.</text>
</comment>
<dbReference type="GO" id="GO:0005634">
    <property type="term" value="C:nucleus"/>
    <property type="evidence" value="ECO:0007669"/>
    <property type="project" value="UniProtKB-SubCell"/>
</dbReference>
<comment type="subunit">
    <text evidence="23">Homodimer. Interacts with PTCD1.</text>
</comment>
<keyword evidence="26" id="KW-1185">Reference proteome</keyword>
<evidence type="ECO:0000256" key="14">
    <source>
        <dbReference type="ARBA" id="ARBA00022833"/>
    </source>
</evidence>
<evidence type="ECO:0000256" key="16">
    <source>
        <dbReference type="ARBA" id="ARBA00023128"/>
    </source>
</evidence>
<evidence type="ECO:0000256" key="9">
    <source>
        <dbReference type="ARBA" id="ARBA00022694"/>
    </source>
</evidence>
<evidence type="ECO:0000256" key="2">
    <source>
        <dbReference type="ARBA" id="ARBA00001947"/>
    </source>
</evidence>
<keyword evidence="10" id="KW-0540">Nuclease</keyword>
<keyword evidence="13" id="KW-0378">Hydrolase</keyword>
<keyword evidence="16" id="KW-0496">Mitochondrion</keyword>
<evidence type="ECO:0000256" key="17">
    <source>
        <dbReference type="ARBA" id="ARBA00023242"/>
    </source>
</evidence>
<dbReference type="CDD" id="cd07718">
    <property type="entry name" value="RNaseZ_ELAC1_ELAC2-C-term-like_MBL-fold"/>
    <property type="match status" value="1"/>
</dbReference>
<dbReference type="EC" id="3.1.26.11" evidence="6"/>
<dbReference type="GO" id="GO:0042645">
    <property type="term" value="C:mitochondrial nucleoid"/>
    <property type="evidence" value="ECO:0007669"/>
    <property type="project" value="UniProtKB-ARBA"/>
</dbReference>
<evidence type="ECO:0000256" key="15">
    <source>
        <dbReference type="ARBA" id="ARBA00022946"/>
    </source>
</evidence>
<keyword evidence="12" id="KW-0255">Endonuclease</keyword>
<evidence type="ECO:0000256" key="4">
    <source>
        <dbReference type="ARBA" id="ARBA00004305"/>
    </source>
</evidence>
<dbReference type="InterPro" id="IPR036866">
    <property type="entry name" value="RibonucZ/Hydroxyglut_hydro"/>
</dbReference>
<comment type="cofactor">
    <cofactor evidence="2">
        <name>Zn(2+)</name>
        <dbReference type="ChEBI" id="CHEBI:29105"/>
    </cofactor>
</comment>
<evidence type="ECO:0000256" key="1">
    <source>
        <dbReference type="ARBA" id="ARBA00000402"/>
    </source>
</evidence>
<keyword evidence="8" id="KW-0597">Phosphoprotein</keyword>
<evidence type="ECO:0000256" key="7">
    <source>
        <dbReference type="ARBA" id="ARBA00013357"/>
    </source>
</evidence>
<protein>
    <recommendedName>
        <fullName evidence="7">Zinc phosphodiesterase ELAC protein 2</fullName>
        <ecNumber evidence="6">3.1.26.11</ecNumber>
    </recommendedName>
    <alternativeName>
        <fullName evidence="21">ElaC homolog protein 2</fullName>
    </alternativeName>
    <alternativeName>
        <fullName evidence="19">Ribonuclease Z 2</fullName>
    </alternativeName>
    <alternativeName>
        <fullName evidence="20">tRNA 3 endonuclease 2</fullName>
    </alternativeName>
    <alternativeName>
        <fullName evidence="18">tRNase Z 2</fullName>
    </alternativeName>
</protein>
<dbReference type="AlphaFoldDB" id="A0AAV2RTK3"/>
<sequence>MKFYANPQIESWYYDTRNFIRFRDLSLYYQHYMHEDGYVGNENDPIRIKCVPLWAQKQNEVDGTKMNLEKESESVKTFYQLDHYQNEDQKRIRLEESKESVNLSLAYICKCAPKAGRLILEECVRHGVQPGPSLSKLKNGEDLTLEDGRIVRAADVTTPPDPGPVFIVVEAPSESYLDALLASPDFTPHTAKATNESEMAEVVIHFTPPHVMIDPRYKEWMSRFPPSTVQIVLNENSSCLGSVAVHRIQYKLNHLSQTLFPLLKDSSILPQNTENGIENQSKDLNEDNTCDMESFGVPIVQGSTLLKYSLRPKTGLDSSEIPQLTPKEYLDECYSQADFQANLDAVRLKISSALGESKIKEVKYPEITFLGTGSCIPNKTRNTSSIVVRLSHEKTLILDCGEGTYGQLLRFFGRSESDCILKQLAAIYVSHHHADHHIGLINLLQARKKAFTKDNILNIPSVPLLAPGRLINYLKSFHTNFEPILEEFELVDNSRFLSTDQMTPEEYNQICGNLGMKEIQMCYVLHCPDSFGVALTHTNGWKLVYSGDTMPCQKLVKIGHDCDLLIHEATMEDELEEDAKIKTHSTISQAIQVGKEMGAKNVMLTHFSQRYSKVPILPDNTPSNVAVAFDNMQFSIDDLTELNLLYPAYVSMFAEHYDAMKEKTARKKRTREREAATLEALLQNENRNDEEKTSKIHKNKQLKINHN</sequence>
<comment type="subcellular location">
    <subcellularLocation>
        <location evidence="4">Mitochondrion matrix</location>
    </subcellularLocation>
    <subcellularLocation>
        <location evidence="3">Nucleus</location>
    </subcellularLocation>
</comment>
<feature type="region of interest" description="Disordered" evidence="24">
    <location>
        <begin position="683"/>
        <end position="707"/>
    </location>
</feature>
<evidence type="ECO:0000256" key="5">
    <source>
        <dbReference type="ARBA" id="ARBA00007823"/>
    </source>
</evidence>
<dbReference type="Gene3D" id="3.60.15.10">
    <property type="entry name" value="Ribonuclease Z/Hydroxyacylglutathione hydrolase-like"/>
    <property type="match status" value="2"/>
</dbReference>
<dbReference type="PANTHER" id="PTHR12553:SF49">
    <property type="entry name" value="ZINC PHOSPHODIESTERASE ELAC PROTEIN 2"/>
    <property type="match status" value="1"/>
</dbReference>
<keyword evidence="17" id="KW-0539">Nucleus</keyword>
<evidence type="ECO:0000256" key="11">
    <source>
        <dbReference type="ARBA" id="ARBA00022723"/>
    </source>
</evidence>
<evidence type="ECO:0000256" key="20">
    <source>
        <dbReference type="ARBA" id="ARBA00032104"/>
    </source>
</evidence>
<keyword evidence="11" id="KW-0479">Metal-binding</keyword>
<evidence type="ECO:0000256" key="22">
    <source>
        <dbReference type="ARBA" id="ARBA00046098"/>
    </source>
</evidence>
<gene>
    <name evidence="25" type="ORF">MNOR_LOCUS27430</name>
</gene>
<keyword evidence="14" id="KW-0862">Zinc</keyword>
<keyword evidence="9" id="KW-0819">tRNA processing</keyword>
<proteinExistence type="inferred from homology"/>
<dbReference type="GO" id="GO:1990180">
    <property type="term" value="P:mitochondrial tRNA 3'-end processing"/>
    <property type="evidence" value="ECO:0007669"/>
    <property type="project" value="TreeGrafter"/>
</dbReference>
<evidence type="ECO:0000256" key="8">
    <source>
        <dbReference type="ARBA" id="ARBA00022553"/>
    </source>
</evidence>
<evidence type="ECO:0000256" key="21">
    <source>
        <dbReference type="ARBA" id="ARBA00032616"/>
    </source>
</evidence>
<evidence type="ECO:0000256" key="19">
    <source>
        <dbReference type="ARBA" id="ARBA00030729"/>
    </source>
</evidence>
<evidence type="ECO:0000313" key="25">
    <source>
        <dbReference type="EMBL" id="CAL4134523.1"/>
    </source>
</evidence>
<comment type="catalytic activity">
    <reaction evidence="1">
        <text>Endonucleolytic cleavage of RNA, removing extra 3' nucleotides from tRNA precursor, generating 3' termini of tRNAs. A 3'-hydroxy group is left at the tRNA terminus and a 5'-phosphoryl group is left at the trailer molecule.</text>
        <dbReference type="EC" id="3.1.26.11"/>
    </reaction>
</comment>
<comment type="caution">
    <text evidence="25">The sequence shown here is derived from an EMBL/GenBank/DDBJ whole genome shotgun (WGS) entry which is preliminary data.</text>
</comment>
<evidence type="ECO:0000256" key="6">
    <source>
        <dbReference type="ARBA" id="ARBA00012477"/>
    </source>
</evidence>
<organism evidence="25 26">
    <name type="scientific">Meganyctiphanes norvegica</name>
    <name type="common">Northern krill</name>
    <name type="synonym">Thysanopoda norvegica</name>
    <dbReference type="NCBI Taxonomy" id="48144"/>
    <lineage>
        <taxon>Eukaryota</taxon>
        <taxon>Metazoa</taxon>
        <taxon>Ecdysozoa</taxon>
        <taxon>Arthropoda</taxon>
        <taxon>Crustacea</taxon>
        <taxon>Multicrustacea</taxon>
        <taxon>Malacostraca</taxon>
        <taxon>Eumalacostraca</taxon>
        <taxon>Eucarida</taxon>
        <taxon>Euphausiacea</taxon>
        <taxon>Euphausiidae</taxon>
        <taxon>Meganyctiphanes</taxon>
    </lineage>
</organism>
<dbReference type="InterPro" id="IPR047151">
    <property type="entry name" value="RNZ2-like"/>
</dbReference>
<evidence type="ECO:0000256" key="3">
    <source>
        <dbReference type="ARBA" id="ARBA00004123"/>
    </source>
</evidence>
<comment type="similarity">
    <text evidence="5">Belongs to the RNase Z family.</text>
</comment>
<dbReference type="SUPFAM" id="SSF56281">
    <property type="entry name" value="Metallo-hydrolase/oxidoreductase"/>
    <property type="match status" value="2"/>
</dbReference>
<name>A0AAV2RTK3_MEGNR</name>
<accession>A0AAV2RTK3</accession>
<keyword evidence="15" id="KW-0809">Transit peptide</keyword>
<feature type="non-terminal residue" evidence="25">
    <location>
        <position position="707"/>
    </location>
</feature>
<feature type="compositionally biased region" description="Basic residues" evidence="24">
    <location>
        <begin position="695"/>
        <end position="707"/>
    </location>
</feature>
<evidence type="ECO:0000256" key="23">
    <source>
        <dbReference type="ARBA" id="ARBA00047136"/>
    </source>
</evidence>
<dbReference type="GO" id="GO:0042781">
    <property type="term" value="F:3'-tRNA processing endoribonuclease activity"/>
    <property type="evidence" value="ECO:0007669"/>
    <property type="project" value="UniProtKB-EC"/>
</dbReference>
<dbReference type="Pfam" id="PF23023">
    <property type="entry name" value="Anti-Pycsar_Apyc1"/>
    <property type="match status" value="1"/>
</dbReference>
<dbReference type="Proteomes" id="UP001497623">
    <property type="component" value="Unassembled WGS sequence"/>
</dbReference>